<keyword evidence="2 12" id="KW-1003">Cell membrane</keyword>
<evidence type="ECO:0000256" key="6">
    <source>
        <dbReference type="ARBA" id="ARBA00023053"/>
    </source>
</evidence>
<evidence type="ECO:0000256" key="10">
    <source>
        <dbReference type="ARBA" id="ARBA00035120"/>
    </source>
</evidence>
<dbReference type="NCBIfam" id="NF010791">
    <property type="entry name" value="PRK14195.1"/>
    <property type="match status" value="1"/>
</dbReference>
<evidence type="ECO:0000256" key="4">
    <source>
        <dbReference type="ARBA" id="ARBA00022692"/>
    </source>
</evidence>
<dbReference type="AlphaFoldDB" id="A0A662ZI53"/>
<feature type="transmembrane region" description="Helical" evidence="12">
    <location>
        <begin position="68"/>
        <end position="88"/>
    </location>
</feature>
<dbReference type="GO" id="GO:0005886">
    <property type="term" value="C:plasma membrane"/>
    <property type="evidence" value="ECO:0007669"/>
    <property type="project" value="UniProtKB-SubCell"/>
</dbReference>
<organism evidence="13 14">
    <name type="scientific">Ruminobacter amylophilus</name>
    <dbReference type="NCBI Taxonomy" id="867"/>
    <lineage>
        <taxon>Bacteria</taxon>
        <taxon>Pseudomonadati</taxon>
        <taxon>Pseudomonadota</taxon>
        <taxon>Gammaproteobacteria</taxon>
        <taxon>Aeromonadales</taxon>
        <taxon>Succinivibrionaceae</taxon>
        <taxon>Ruminobacter</taxon>
    </lineage>
</organism>
<comment type="catalytic activity">
    <reaction evidence="11">
        <text>fluoride(in) = fluoride(out)</text>
        <dbReference type="Rhea" id="RHEA:76159"/>
        <dbReference type="ChEBI" id="CHEBI:17051"/>
    </reaction>
    <physiologicalReaction direction="left-to-right" evidence="11">
        <dbReference type="Rhea" id="RHEA:76160"/>
    </physiologicalReaction>
</comment>
<sequence length="128" mass="13454">MQIQPILLVAAGGAIGAVCRYLTTSAITSFFGKEFPYGTITVNIIGSFLIGLLTSVLSQNYLEPQLKLLLITGLLGGFTTFSTFSLDTVNLIHASDYIKLFLYIAGSIVLGVGAAVTGLLIGEAIKAH</sequence>
<dbReference type="GO" id="GO:0140114">
    <property type="term" value="P:cellular detoxification of fluoride"/>
    <property type="evidence" value="ECO:0007669"/>
    <property type="project" value="UniProtKB-UniRule"/>
</dbReference>
<dbReference type="GO" id="GO:0046872">
    <property type="term" value="F:metal ion binding"/>
    <property type="evidence" value="ECO:0007669"/>
    <property type="project" value="UniProtKB-KW"/>
</dbReference>
<keyword evidence="12" id="KW-0479">Metal-binding</keyword>
<reference evidence="13 14" key="1">
    <citation type="submission" date="2016-10" db="EMBL/GenBank/DDBJ databases">
        <authorList>
            <person name="Varghese N."/>
            <person name="Submissions S."/>
        </authorList>
    </citation>
    <scope>NUCLEOTIDE SEQUENCE [LARGE SCALE GENOMIC DNA]</scope>
    <source>
        <strain evidence="13 14">DSM 1361</strain>
    </source>
</reference>
<keyword evidence="8 12" id="KW-0472">Membrane</keyword>
<dbReference type="GO" id="GO:0062054">
    <property type="term" value="F:fluoride channel activity"/>
    <property type="evidence" value="ECO:0007669"/>
    <property type="project" value="UniProtKB-UniRule"/>
</dbReference>
<dbReference type="Proteomes" id="UP000243745">
    <property type="component" value="Unassembled WGS sequence"/>
</dbReference>
<keyword evidence="7 12" id="KW-0406">Ion transport</keyword>
<dbReference type="Pfam" id="PF02537">
    <property type="entry name" value="CRCB"/>
    <property type="match status" value="1"/>
</dbReference>
<accession>A0A662ZI53</accession>
<keyword evidence="5 12" id="KW-1133">Transmembrane helix</keyword>
<keyword evidence="14" id="KW-1185">Reference proteome</keyword>
<feature type="binding site" evidence="12">
    <location>
        <position position="79"/>
    </location>
    <ligand>
        <name>Na(+)</name>
        <dbReference type="ChEBI" id="CHEBI:29101"/>
        <note>structural</note>
    </ligand>
</feature>
<dbReference type="PANTHER" id="PTHR28259:SF1">
    <property type="entry name" value="FLUORIDE EXPORT PROTEIN 1-RELATED"/>
    <property type="match status" value="1"/>
</dbReference>
<comment type="subcellular location">
    <subcellularLocation>
        <location evidence="1 12">Cell membrane</location>
        <topology evidence="1 12">Multi-pass membrane protein</topology>
    </subcellularLocation>
</comment>
<dbReference type="EMBL" id="FOXF01000013">
    <property type="protein sequence ID" value="SFP29287.1"/>
    <property type="molecule type" value="Genomic_DNA"/>
</dbReference>
<proteinExistence type="inferred from homology"/>
<evidence type="ECO:0000256" key="9">
    <source>
        <dbReference type="ARBA" id="ARBA00023303"/>
    </source>
</evidence>
<protein>
    <recommendedName>
        <fullName evidence="12">Fluoride-specific ion channel FluC</fullName>
    </recommendedName>
</protein>
<keyword evidence="4 12" id="KW-0812">Transmembrane</keyword>
<evidence type="ECO:0000256" key="11">
    <source>
        <dbReference type="ARBA" id="ARBA00035585"/>
    </source>
</evidence>
<evidence type="ECO:0000256" key="8">
    <source>
        <dbReference type="ARBA" id="ARBA00023136"/>
    </source>
</evidence>
<evidence type="ECO:0000256" key="12">
    <source>
        <dbReference type="HAMAP-Rule" id="MF_00454"/>
    </source>
</evidence>
<evidence type="ECO:0000256" key="1">
    <source>
        <dbReference type="ARBA" id="ARBA00004651"/>
    </source>
</evidence>
<feature type="transmembrane region" description="Helical" evidence="12">
    <location>
        <begin position="100"/>
        <end position="121"/>
    </location>
</feature>
<comment type="function">
    <text evidence="12">Fluoride-specific ion channel. Important for reducing fluoride concentration in the cell, thus reducing its toxicity.</text>
</comment>
<keyword evidence="9 12" id="KW-0407">Ion channel</keyword>
<evidence type="ECO:0000256" key="7">
    <source>
        <dbReference type="ARBA" id="ARBA00023065"/>
    </source>
</evidence>
<keyword evidence="3" id="KW-0997">Cell inner membrane</keyword>
<comment type="activity regulation">
    <text evidence="12">Na(+) is not transported, but it plays an essential structural role and its presence is essential for fluoride channel function.</text>
</comment>
<evidence type="ECO:0000256" key="2">
    <source>
        <dbReference type="ARBA" id="ARBA00022475"/>
    </source>
</evidence>
<evidence type="ECO:0000313" key="13">
    <source>
        <dbReference type="EMBL" id="SFP29287.1"/>
    </source>
</evidence>
<dbReference type="PANTHER" id="PTHR28259">
    <property type="entry name" value="FLUORIDE EXPORT PROTEIN 1-RELATED"/>
    <property type="match status" value="1"/>
</dbReference>
<keyword evidence="6 12" id="KW-0915">Sodium</keyword>
<dbReference type="HAMAP" id="MF_00454">
    <property type="entry name" value="FluC"/>
    <property type="match status" value="1"/>
</dbReference>
<evidence type="ECO:0000256" key="5">
    <source>
        <dbReference type="ARBA" id="ARBA00022989"/>
    </source>
</evidence>
<keyword evidence="12" id="KW-0813">Transport</keyword>
<evidence type="ECO:0000313" key="14">
    <source>
        <dbReference type="Proteomes" id="UP000243745"/>
    </source>
</evidence>
<evidence type="ECO:0000256" key="3">
    <source>
        <dbReference type="ARBA" id="ARBA00022519"/>
    </source>
</evidence>
<dbReference type="NCBIfam" id="TIGR00494">
    <property type="entry name" value="crcB"/>
    <property type="match status" value="1"/>
</dbReference>
<feature type="transmembrane region" description="Helical" evidence="12">
    <location>
        <begin position="6"/>
        <end position="23"/>
    </location>
</feature>
<name>A0A662ZI53_9GAMM</name>
<feature type="transmembrane region" description="Helical" evidence="12">
    <location>
        <begin position="35"/>
        <end position="56"/>
    </location>
</feature>
<dbReference type="InterPro" id="IPR003691">
    <property type="entry name" value="FluC"/>
</dbReference>
<comment type="similarity">
    <text evidence="10 12">Belongs to the fluoride channel Fluc/FEX (TC 1.A.43) family.</text>
</comment>
<feature type="binding site" evidence="12">
    <location>
        <position position="76"/>
    </location>
    <ligand>
        <name>Na(+)</name>
        <dbReference type="ChEBI" id="CHEBI:29101"/>
        <note>structural</note>
    </ligand>
</feature>
<dbReference type="RefSeq" id="WP_245730049.1">
    <property type="nucleotide sequence ID" value="NZ_FOXF01000013.1"/>
</dbReference>
<gene>
    <name evidence="12" type="primary">fluC</name>
    <name evidence="12" type="synonym">crcB</name>
    <name evidence="13" type="ORF">SAMN02910344_00993</name>
</gene>